<feature type="region of interest" description="Disordered" evidence="1">
    <location>
        <begin position="1"/>
        <end position="28"/>
    </location>
</feature>
<evidence type="ECO:0000256" key="1">
    <source>
        <dbReference type="SAM" id="MobiDB-lite"/>
    </source>
</evidence>
<feature type="region of interest" description="Disordered" evidence="1">
    <location>
        <begin position="330"/>
        <end position="350"/>
    </location>
</feature>
<organism evidence="2 3">
    <name type="scientific">Phialocephala subalpina</name>
    <dbReference type="NCBI Taxonomy" id="576137"/>
    <lineage>
        <taxon>Eukaryota</taxon>
        <taxon>Fungi</taxon>
        <taxon>Dikarya</taxon>
        <taxon>Ascomycota</taxon>
        <taxon>Pezizomycotina</taxon>
        <taxon>Leotiomycetes</taxon>
        <taxon>Helotiales</taxon>
        <taxon>Mollisiaceae</taxon>
        <taxon>Phialocephala</taxon>
        <taxon>Phialocephala fortinii species complex</taxon>
    </lineage>
</organism>
<dbReference type="EMBL" id="FJOG01000015">
    <property type="protein sequence ID" value="CZR60255.1"/>
    <property type="molecule type" value="Genomic_DNA"/>
</dbReference>
<proteinExistence type="predicted"/>
<name>A0A1L7X5H2_9HELO</name>
<reference evidence="2 3" key="1">
    <citation type="submission" date="2016-03" db="EMBL/GenBank/DDBJ databases">
        <authorList>
            <person name="Ploux O."/>
        </authorList>
    </citation>
    <scope>NUCLEOTIDE SEQUENCE [LARGE SCALE GENOMIC DNA]</scope>
    <source>
        <strain evidence="2 3">UAMH 11012</strain>
    </source>
</reference>
<accession>A0A1L7X5H2</accession>
<keyword evidence="3" id="KW-1185">Reference proteome</keyword>
<evidence type="ECO:0000313" key="3">
    <source>
        <dbReference type="Proteomes" id="UP000184330"/>
    </source>
</evidence>
<gene>
    <name evidence="2" type="ORF">PAC_10151</name>
</gene>
<sequence length="350" mass="41319">MMFGRRHRTNTDIYPATERYPPPQEHSCSTPRSSRLHFLNLPAEVRRCIFYQYFLSLNLPAEFFHHLTFLGYWAGPSEPNASPNDKRGYDLGRKIRPEVERLLLVCQQTYDEAREVLYGSFVFYVHPRYQTQFGRKCLYAKVEDSWKIKGHRLPHQVQNIQINIVLDHLTRTPACLLEWRKAWIWLGIRLPRLRKIGLAIDYIPPSDDEESTNDMTEILEIVLEFVRIFEPTCRVDVRFAGVKYDSYACLAPASPPLYGDMLDEEKLLLRLRDDEKLIWHNVAKRFNDPRSELYSVAGLQARYRRLKLRHVQSEMETEFLQKLKEELRHQRDNSLESGTSTSETPTIMEQ</sequence>
<dbReference type="AlphaFoldDB" id="A0A1L7X5H2"/>
<evidence type="ECO:0000313" key="2">
    <source>
        <dbReference type="EMBL" id="CZR60255.1"/>
    </source>
</evidence>
<dbReference type="Proteomes" id="UP000184330">
    <property type="component" value="Unassembled WGS sequence"/>
</dbReference>
<dbReference type="OrthoDB" id="5413827at2759"/>
<protein>
    <submittedName>
        <fullName evidence="2">Uncharacterized protein</fullName>
    </submittedName>
</protein>
<feature type="compositionally biased region" description="Polar residues" evidence="1">
    <location>
        <begin position="335"/>
        <end position="350"/>
    </location>
</feature>